<comment type="caution">
    <text evidence="2">The sequence shown here is derived from an EMBL/GenBank/DDBJ whole genome shotgun (WGS) entry which is preliminary data.</text>
</comment>
<feature type="transmembrane region" description="Helical" evidence="1">
    <location>
        <begin position="373"/>
        <end position="392"/>
    </location>
</feature>
<feature type="transmembrane region" description="Helical" evidence="1">
    <location>
        <begin position="36"/>
        <end position="57"/>
    </location>
</feature>
<evidence type="ECO:0000313" key="3">
    <source>
        <dbReference type="Proteomes" id="UP001172082"/>
    </source>
</evidence>
<keyword evidence="1" id="KW-1133">Transmembrane helix</keyword>
<keyword evidence="1" id="KW-0812">Transmembrane</keyword>
<name>A0ABT8KIS9_9BACT</name>
<accession>A0ABT8KIS9</accession>
<reference evidence="2" key="1">
    <citation type="submission" date="2023-06" db="EMBL/GenBank/DDBJ databases">
        <title>Genomic of Parafulvivirga corallium.</title>
        <authorList>
            <person name="Wang G."/>
        </authorList>
    </citation>
    <scope>NUCLEOTIDE SEQUENCE</scope>
    <source>
        <strain evidence="2">BMA10</strain>
    </source>
</reference>
<keyword evidence="3" id="KW-1185">Reference proteome</keyword>
<protein>
    <recommendedName>
        <fullName evidence="4">Glycosyltransferase RgtA/B/C/D-like domain-containing protein</fullName>
    </recommendedName>
</protein>
<evidence type="ECO:0008006" key="4">
    <source>
        <dbReference type="Google" id="ProtNLM"/>
    </source>
</evidence>
<feature type="transmembrane region" description="Helical" evidence="1">
    <location>
        <begin position="226"/>
        <end position="243"/>
    </location>
</feature>
<evidence type="ECO:0000313" key="2">
    <source>
        <dbReference type="EMBL" id="MDN5200617.1"/>
    </source>
</evidence>
<dbReference type="Proteomes" id="UP001172082">
    <property type="component" value="Unassembled WGS sequence"/>
</dbReference>
<feature type="transmembrane region" description="Helical" evidence="1">
    <location>
        <begin position="6"/>
        <end position="24"/>
    </location>
</feature>
<feature type="transmembrane region" description="Helical" evidence="1">
    <location>
        <begin position="181"/>
        <end position="199"/>
    </location>
</feature>
<feature type="transmembrane region" description="Helical" evidence="1">
    <location>
        <begin position="157"/>
        <end position="175"/>
    </location>
</feature>
<feature type="transmembrane region" description="Helical" evidence="1">
    <location>
        <begin position="127"/>
        <end position="145"/>
    </location>
</feature>
<gene>
    <name evidence="2" type="ORF">QQ008_04570</name>
</gene>
<feature type="transmembrane region" description="Helical" evidence="1">
    <location>
        <begin position="255"/>
        <end position="275"/>
    </location>
</feature>
<dbReference type="RefSeq" id="WP_346750639.1">
    <property type="nucleotide sequence ID" value="NZ_JAUJEA010000001.1"/>
</dbReference>
<organism evidence="2 3">
    <name type="scientific">Splendidivirga corallicola</name>
    <dbReference type="NCBI Taxonomy" id="3051826"/>
    <lineage>
        <taxon>Bacteria</taxon>
        <taxon>Pseudomonadati</taxon>
        <taxon>Bacteroidota</taxon>
        <taxon>Cytophagia</taxon>
        <taxon>Cytophagales</taxon>
        <taxon>Splendidivirgaceae</taxon>
        <taxon>Splendidivirga</taxon>
    </lineage>
</organism>
<dbReference type="EMBL" id="JAUJEA010000001">
    <property type="protein sequence ID" value="MDN5200617.1"/>
    <property type="molecule type" value="Genomic_DNA"/>
</dbReference>
<proteinExistence type="predicted"/>
<keyword evidence="1" id="KW-0472">Membrane</keyword>
<evidence type="ECO:0000256" key="1">
    <source>
        <dbReference type="SAM" id="Phobius"/>
    </source>
</evidence>
<feature type="transmembrane region" description="Helical" evidence="1">
    <location>
        <begin position="404"/>
        <end position="424"/>
    </location>
</feature>
<sequence>MTFLTVLAYLFNLTVLVFVTWWLYNRVKDNALGGLFIPGLLFKLACGIGLGLVYTYYYRHGDTNRFFEEAVILTNIAYESPIDFLKILLINDIPREANQVLQLSQQPRAFFTAKLLSIVNIFTYNNYWLSSLYFSYFAYSGMWYLASMLVRTFPKTAAAAAIAFLFFPSVVFWSSGILKESFVMGFISYIVAFSLPYLVLSKKIPYYKIVLMVFFLYALLKLKYYYVGVLIPIMTANFVVAYLRLNYKFINRNYYTHLGSWLVVFISVLLLSTTIHPNLKIGNFLTQMVTNHNLIYESSMPEDLIIYYKLDPTWQSILINLPLAIYSGLFRPTVLDAHTSLQYWVGFENLLLMILLIFSLFRLKNFVKFKYKNLVFSTFVYIMIMATFMAISSPNFGTLVRYKIGFLPFFIYLICADNPIIDAVQKRLNLSKSS</sequence>
<feature type="transmembrane region" description="Helical" evidence="1">
    <location>
        <begin position="341"/>
        <end position="361"/>
    </location>
</feature>